<dbReference type="NCBIfam" id="TIGR00512">
    <property type="entry name" value="salvage_mtnA"/>
    <property type="match status" value="1"/>
</dbReference>
<dbReference type="PANTHER" id="PTHR43475:SF1">
    <property type="entry name" value="METHYLTHIORIBOSE-1-PHOSPHATE ISOMERASE"/>
    <property type="match status" value="1"/>
</dbReference>
<feature type="binding site" evidence="3">
    <location>
        <begin position="51"/>
        <end position="53"/>
    </location>
    <ligand>
        <name>substrate</name>
    </ligand>
</feature>
<comment type="similarity">
    <text evidence="3">Belongs to the EIF-2B alpha/beta/delta subunits family. MtnA subfamily.</text>
</comment>
<evidence type="ECO:0000256" key="1">
    <source>
        <dbReference type="ARBA" id="ARBA00023235"/>
    </source>
</evidence>
<dbReference type="InterPro" id="IPR005251">
    <property type="entry name" value="IF-M1Pi"/>
</dbReference>
<dbReference type="HAMAP" id="MF_01678">
    <property type="entry name" value="Salvage_MtnA"/>
    <property type="match status" value="1"/>
</dbReference>
<dbReference type="InterPro" id="IPR000649">
    <property type="entry name" value="IF-2B-related"/>
</dbReference>
<dbReference type="FunFam" id="3.40.50.10470:FF:000006">
    <property type="entry name" value="Methylthioribose-1-phosphate isomerase"/>
    <property type="match status" value="1"/>
</dbReference>
<keyword evidence="1 3" id="KW-0413">Isomerase</keyword>
<dbReference type="NCBIfam" id="TIGR00524">
    <property type="entry name" value="eIF-2B_rel"/>
    <property type="match status" value="1"/>
</dbReference>
<feature type="binding site" evidence="3">
    <location>
        <position position="86"/>
    </location>
    <ligand>
        <name>substrate</name>
    </ligand>
</feature>
<dbReference type="InterPro" id="IPR042529">
    <property type="entry name" value="IF_2B-like_C"/>
</dbReference>
<evidence type="ECO:0000313" key="4">
    <source>
        <dbReference type="EMBL" id="PIS28623.1"/>
    </source>
</evidence>
<feature type="binding site" evidence="3">
    <location>
        <begin position="231"/>
        <end position="232"/>
    </location>
    <ligand>
        <name>substrate</name>
    </ligand>
</feature>
<dbReference type="Pfam" id="PF01008">
    <property type="entry name" value="IF-2B"/>
    <property type="match status" value="1"/>
</dbReference>
<accession>A0A2H0XUN1</accession>
<dbReference type="Proteomes" id="UP000231343">
    <property type="component" value="Unassembled WGS sequence"/>
</dbReference>
<comment type="catalytic activity">
    <reaction evidence="2 3">
        <text>5-(methylsulfanyl)-alpha-D-ribose 1-phosphate = 5-(methylsulfanyl)-D-ribulose 1-phosphate</text>
        <dbReference type="Rhea" id="RHEA:19989"/>
        <dbReference type="ChEBI" id="CHEBI:58533"/>
        <dbReference type="ChEBI" id="CHEBI:58548"/>
        <dbReference type="EC" id="5.3.1.23"/>
    </reaction>
</comment>
<dbReference type="InterPro" id="IPR027363">
    <property type="entry name" value="M1Pi_N"/>
</dbReference>
<dbReference type="UniPathway" id="UPA00904">
    <property type="reaction ID" value="UER00874"/>
</dbReference>
<organism evidence="4 5">
    <name type="scientific">Candidatus Saganbacteria bacterium CG08_land_8_20_14_0_20_45_16</name>
    <dbReference type="NCBI Taxonomy" id="2014293"/>
    <lineage>
        <taxon>Bacteria</taxon>
        <taxon>Bacillati</taxon>
        <taxon>Saganbacteria</taxon>
    </lineage>
</organism>
<protein>
    <recommendedName>
        <fullName evidence="3">Methylthioribose-1-phosphate isomerase</fullName>
        <shortName evidence="3">M1Pi</shortName>
        <shortName evidence="3">MTR-1-P isomerase</shortName>
        <ecNumber evidence="3">5.3.1.23</ecNumber>
    </recommendedName>
    <alternativeName>
        <fullName evidence="3">S-methyl-5-thioribose-1-phosphate isomerase</fullName>
    </alternativeName>
</protein>
<dbReference type="SUPFAM" id="SSF100950">
    <property type="entry name" value="NagB/RpiA/CoA transferase-like"/>
    <property type="match status" value="1"/>
</dbReference>
<dbReference type="GO" id="GO:0046523">
    <property type="term" value="F:S-methyl-5-thioribose-1-phosphate isomerase activity"/>
    <property type="evidence" value="ECO:0007669"/>
    <property type="project" value="UniProtKB-UniRule"/>
</dbReference>
<evidence type="ECO:0000256" key="3">
    <source>
        <dbReference type="HAMAP-Rule" id="MF_01678"/>
    </source>
</evidence>
<dbReference type="NCBIfam" id="NF004326">
    <property type="entry name" value="PRK05720.1"/>
    <property type="match status" value="1"/>
</dbReference>
<comment type="function">
    <text evidence="3">Catalyzes the interconversion of methylthioribose-1-phosphate (MTR-1-P) into methylthioribulose-1-phosphate (MTRu-1-P).</text>
</comment>
<sequence>MKVNGQDFRTVWLQGSSVFLIEQNLLPFEFKIFEAKSYKDTCLAIKTMLVRGAGAIGATAGFALAQAFLEAPSKAAKAKKEIEATRPTAQNLFYVTNRVFNSKDPVAEAQKIADEDVAACKEIGKLGNQLIRAGMKIETHCNAGWLAFVDYGSALAPIYTAHRAGKKVFVYVDETRPRGQGARLTAWELKNEGVPFKIIADNAGAYLMSKGEVDLMIVGADRIAANGDVANKIGTLEKAVVAKYYGIPFYVAAPSSTVDKNCPSGQAIPIEERSADEVLYQTGPGNQKILVAAPGATAINPGFDVTPAELITGIITEYGIIKPTELTKLLFVKHFSAIITTKTRR</sequence>
<reference evidence="4 5" key="1">
    <citation type="submission" date="2017-09" db="EMBL/GenBank/DDBJ databases">
        <title>Depth-based differentiation of microbial function through sediment-hosted aquifers and enrichment of novel symbionts in the deep terrestrial subsurface.</title>
        <authorList>
            <person name="Probst A.J."/>
            <person name="Ladd B."/>
            <person name="Jarett J.K."/>
            <person name="Geller-Mcgrath D.E."/>
            <person name="Sieber C.M."/>
            <person name="Emerson J.B."/>
            <person name="Anantharaman K."/>
            <person name="Thomas B.C."/>
            <person name="Malmstrom R."/>
            <person name="Stieglmeier M."/>
            <person name="Klingl A."/>
            <person name="Woyke T."/>
            <person name="Ryan C.M."/>
            <person name="Banfield J.F."/>
        </authorList>
    </citation>
    <scope>NUCLEOTIDE SEQUENCE [LARGE SCALE GENOMIC DNA]</scope>
    <source>
        <strain evidence="4">CG08_land_8_20_14_0_20_45_16</strain>
    </source>
</reference>
<proteinExistence type="inferred from homology"/>
<feature type="binding site" evidence="3">
    <location>
        <position position="180"/>
    </location>
    <ligand>
        <name>substrate</name>
    </ligand>
</feature>
<dbReference type="InterPro" id="IPR011559">
    <property type="entry name" value="Initiation_fac_2B_a/b/d"/>
</dbReference>
<dbReference type="AlphaFoldDB" id="A0A2H0XUN1"/>
<feature type="site" description="Transition state stabilizer" evidence="3">
    <location>
        <position position="141"/>
    </location>
</feature>
<evidence type="ECO:0000256" key="2">
    <source>
        <dbReference type="ARBA" id="ARBA00052401"/>
    </source>
</evidence>
<keyword evidence="3" id="KW-0028">Amino-acid biosynthesis</keyword>
<keyword evidence="3" id="KW-0486">Methionine biosynthesis</keyword>
<dbReference type="Gene3D" id="3.40.50.10470">
    <property type="entry name" value="Translation initiation factor eif-2b, domain 2"/>
    <property type="match status" value="1"/>
</dbReference>
<feature type="active site" description="Proton donor" evidence="3">
    <location>
        <position position="221"/>
    </location>
</feature>
<dbReference type="PANTHER" id="PTHR43475">
    <property type="entry name" value="METHYLTHIORIBOSE-1-PHOSPHATE ISOMERASE"/>
    <property type="match status" value="1"/>
</dbReference>
<gene>
    <name evidence="3 4" type="primary">mtnA</name>
    <name evidence="4" type="ORF">COT42_07495</name>
</gene>
<dbReference type="EMBL" id="PEYM01000125">
    <property type="protein sequence ID" value="PIS28623.1"/>
    <property type="molecule type" value="Genomic_DNA"/>
</dbReference>
<dbReference type="GO" id="GO:0019509">
    <property type="term" value="P:L-methionine salvage from methylthioadenosine"/>
    <property type="evidence" value="ECO:0007669"/>
    <property type="project" value="UniProtKB-UniRule"/>
</dbReference>
<dbReference type="InterPro" id="IPR037171">
    <property type="entry name" value="NagB/RpiA_transferase-like"/>
</dbReference>
<dbReference type="Gene3D" id="1.20.120.420">
    <property type="entry name" value="translation initiation factor eif-2b, domain 1"/>
    <property type="match status" value="1"/>
</dbReference>
<evidence type="ECO:0000313" key="5">
    <source>
        <dbReference type="Proteomes" id="UP000231343"/>
    </source>
</evidence>
<comment type="caution">
    <text evidence="4">The sequence shown here is derived from an EMBL/GenBank/DDBJ whole genome shotgun (WGS) entry which is preliminary data.</text>
</comment>
<comment type="pathway">
    <text evidence="3">Amino-acid biosynthesis; L-methionine biosynthesis via salvage pathway; L-methionine from S-methyl-5-thio-alpha-D-ribose 1-phosphate: step 1/6.</text>
</comment>
<dbReference type="EC" id="5.3.1.23" evidence="3"/>
<name>A0A2H0XUN1_UNCSA</name>